<evidence type="ECO:0000256" key="1">
    <source>
        <dbReference type="SAM" id="MobiDB-lite"/>
    </source>
</evidence>
<keyword evidence="5" id="KW-1185">Reference proteome</keyword>
<dbReference type="InterPro" id="IPR045883">
    <property type="entry name" value="At4g13530-like"/>
</dbReference>
<keyword evidence="2" id="KW-1133">Transmembrane helix</keyword>
<reference evidence="4" key="1">
    <citation type="submission" date="2020-09" db="EMBL/GenBank/DDBJ databases">
        <title>Genome-Enabled Discovery of Anthraquinone Biosynthesis in Senna tora.</title>
        <authorList>
            <person name="Kang S.-H."/>
            <person name="Pandey R.P."/>
            <person name="Lee C.-M."/>
            <person name="Sim J.-S."/>
            <person name="Jeong J.-T."/>
            <person name="Choi B.-S."/>
            <person name="Jung M."/>
            <person name="Ginzburg D."/>
            <person name="Zhao K."/>
            <person name="Won S.Y."/>
            <person name="Oh T.-J."/>
            <person name="Yu Y."/>
            <person name="Kim N.-H."/>
            <person name="Lee O.R."/>
            <person name="Lee T.-H."/>
            <person name="Bashyal P."/>
            <person name="Kim T.-S."/>
            <person name="Lee W.-H."/>
            <person name="Kawkins C."/>
            <person name="Kim C.-K."/>
            <person name="Kim J.S."/>
            <person name="Ahn B.O."/>
            <person name="Rhee S.Y."/>
            <person name="Sohng J.K."/>
        </authorList>
    </citation>
    <scope>NUCLEOTIDE SEQUENCE</scope>
    <source>
        <tissue evidence="4">Leaf</tissue>
    </source>
</reference>
<dbReference type="PANTHER" id="PTHR33646">
    <property type="entry name" value="GB|AAF00631.1"/>
    <property type="match status" value="1"/>
</dbReference>
<gene>
    <name evidence="4" type="ORF">G2W53_024735</name>
</gene>
<accession>A0A834TDV9</accession>
<evidence type="ECO:0000259" key="3">
    <source>
        <dbReference type="Pfam" id="PF20705"/>
    </source>
</evidence>
<dbReference type="InterPro" id="IPR049224">
    <property type="entry name" value="DUF6821"/>
</dbReference>
<feature type="region of interest" description="Disordered" evidence="1">
    <location>
        <begin position="110"/>
        <end position="133"/>
    </location>
</feature>
<dbReference type="EMBL" id="JAAIUW010000008">
    <property type="protein sequence ID" value="KAF7819280.1"/>
    <property type="molecule type" value="Genomic_DNA"/>
</dbReference>
<dbReference type="OrthoDB" id="766965at2759"/>
<protein>
    <recommendedName>
        <fullName evidence="3">DUF6821 domain-containing protein</fullName>
    </recommendedName>
</protein>
<evidence type="ECO:0000313" key="5">
    <source>
        <dbReference type="Proteomes" id="UP000634136"/>
    </source>
</evidence>
<comment type="caution">
    <text evidence="4">The sequence shown here is derived from an EMBL/GenBank/DDBJ whole genome shotgun (WGS) entry which is preliminary data.</text>
</comment>
<organism evidence="4 5">
    <name type="scientific">Senna tora</name>
    <dbReference type="NCBI Taxonomy" id="362788"/>
    <lineage>
        <taxon>Eukaryota</taxon>
        <taxon>Viridiplantae</taxon>
        <taxon>Streptophyta</taxon>
        <taxon>Embryophyta</taxon>
        <taxon>Tracheophyta</taxon>
        <taxon>Spermatophyta</taxon>
        <taxon>Magnoliopsida</taxon>
        <taxon>eudicotyledons</taxon>
        <taxon>Gunneridae</taxon>
        <taxon>Pentapetalae</taxon>
        <taxon>rosids</taxon>
        <taxon>fabids</taxon>
        <taxon>Fabales</taxon>
        <taxon>Fabaceae</taxon>
        <taxon>Caesalpinioideae</taxon>
        <taxon>Cassia clade</taxon>
        <taxon>Senna</taxon>
    </lineage>
</organism>
<feature type="transmembrane region" description="Helical" evidence="2">
    <location>
        <begin position="171"/>
        <end position="191"/>
    </location>
</feature>
<keyword evidence="2" id="KW-0812">Transmembrane</keyword>
<dbReference type="AlphaFoldDB" id="A0A834TDV9"/>
<name>A0A834TDV9_9FABA</name>
<sequence>MNIDEWDFLSDDGGFLDFSEDAEKKAFLGKRYSDSKSVFDMDYFMCPSPTSMNITEPSRNPRLPDQLVPVPIPIRLEPRIRKAPDDDEADQDTVSQVFFKIKENEFVDMKMDSPRSGTRGMLPPIDTGGMKFDDKGETREIMISPRLKIEKEMLMDKEEDDPTSWEHHHNGIGAICSFGVAAATICILFFGSNQRNKHNHKIRFQIYADDKRIKQVMQQANKMNEAISAATGVHVPLTTAHITYGGYHDAL</sequence>
<evidence type="ECO:0000256" key="2">
    <source>
        <dbReference type="SAM" id="Phobius"/>
    </source>
</evidence>
<dbReference type="Pfam" id="PF20705">
    <property type="entry name" value="DUF6821"/>
    <property type="match status" value="1"/>
</dbReference>
<proteinExistence type="predicted"/>
<feature type="domain" description="DUF6821" evidence="3">
    <location>
        <begin position="90"/>
        <end position="251"/>
    </location>
</feature>
<dbReference type="Proteomes" id="UP000634136">
    <property type="component" value="Unassembled WGS sequence"/>
</dbReference>
<keyword evidence="2" id="KW-0472">Membrane</keyword>
<dbReference type="PANTHER" id="PTHR33646:SF2">
    <property type="entry name" value="F20H23.8 PROTEIN"/>
    <property type="match status" value="1"/>
</dbReference>
<evidence type="ECO:0000313" key="4">
    <source>
        <dbReference type="EMBL" id="KAF7819280.1"/>
    </source>
</evidence>